<protein>
    <submittedName>
        <fullName evidence="1">Uncharacterized protein</fullName>
    </submittedName>
</protein>
<organism evidence="1 2">
    <name type="scientific">Sediminicoccus rosea</name>
    <dbReference type="NCBI Taxonomy" id="1225128"/>
    <lineage>
        <taxon>Bacteria</taxon>
        <taxon>Pseudomonadati</taxon>
        <taxon>Pseudomonadota</taxon>
        <taxon>Alphaproteobacteria</taxon>
        <taxon>Acetobacterales</taxon>
        <taxon>Roseomonadaceae</taxon>
        <taxon>Sediminicoccus</taxon>
    </lineage>
</organism>
<accession>A0ABZ0PR28</accession>
<evidence type="ECO:0000313" key="2">
    <source>
        <dbReference type="Proteomes" id="UP001305521"/>
    </source>
</evidence>
<dbReference type="RefSeq" id="WP_318651586.1">
    <property type="nucleotide sequence ID" value="NZ_CP137852.1"/>
</dbReference>
<dbReference type="EMBL" id="CP137852">
    <property type="protein sequence ID" value="WPB87636.1"/>
    <property type="molecule type" value="Genomic_DNA"/>
</dbReference>
<reference evidence="1 2" key="1">
    <citation type="submission" date="2023-11" db="EMBL/GenBank/DDBJ databases">
        <title>Arctic aerobic anoxygenic photoheterotroph Sediminicoccus rosea KRV36 adapts its photosynthesis to long days of polar summer.</title>
        <authorList>
            <person name="Tomasch J."/>
            <person name="Kopejtka K."/>
            <person name="Bily T."/>
            <person name="Gardiner A.T."/>
            <person name="Gardian Z."/>
            <person name="Shivaramu S."/>
            <person name="Koblizek M."/>
            <person name="Engelhardt F."/>
            <person name="Kaftan D."/>
        </authorList>
    </citation>
    <scope>NUCLEOTIDE SEQUENCE [LARGE SCALE GENOMIC DNA]</scope>
    <source>
        <strain evidence="1 2">R-30</strain>
    </source>
</reference>
<keyword evidence="2" id="KW-1185">Reference proteome</keyword>
<gene>
    <name evidence="1" type="ORF">R9Z33_12310</name>
</gene>
<evidence type="ECO:0000313" key="1">
    <source>
        <dbReference type="EMBL" id="WPB87636.1"/>
    </source>
</evidence>
<sequence length="45" mass="4976">MPARAEFLRGMMEGLPHVIDERKAACHVFGLLAPRVQRAVVGEIC</sequence>
<name>A0ABZ0PR28_9PROT</name>
<proteinExistence type="predicted"/>
<dbReference type="Proteomes" id="UP001305521">
    <property type="component" value="Chromosome"/>
</dbReference>